<dbReference type="InterPro" id="IPR045136">
    <property type="entry name" value="Iah1-like"/>
</dbReference>
<dbReference type="Proteomes" id="UP000237631">
    <property type="component" value="Unassembled WGS sequence"/>
</dbReference>
<dbReference type="Pfam" id="PF13472">
    <property type="entry name" value="Lipase_GDSL_2"/>
    <property type="match status" value="1"/>
</dbReference>
<dbReference type="OrthoDB" id="671439at2759"/>
<dbReference type="InterPro" id="IPR013830">
    <property type="entry name" value="SGNH_hydro"/>
</dbReference>
<evidence type="ECO:0000313" key="2">
    <source>
        <dbReference type="EMBL" id="PPJ50276.1"/>
    </source>
</evidence>
<comment type="caution">
    <text evidence="2">The sequence shown here is derived from an EMBL/GenBank/DDBJ whole genome shotgun (WGS) entry which is preliminary data.</text>
</comment>
<accession>A0A2S6BS42</accession>
<evidence type="ECO:0000259" key="1">
    <source>
        <dbReference type="Pfam" id="PF13472"/>
    </source>
</evidence>
<protein>
    <recommendedName>
        <fullName evidence="1">SGNH hydrolase-type esterase domain-containing protein</fullName>
    </recommendedName>
</protein>
<sequence>MNINIKYSKAANNETMVQAQYETEQFLLFGDSITQQSFSQERGFAFGAALANEYVRRLDVINRGFSGYNTRQALEVLPHVIPPRSCTRVRFMTVWFGANDARLPNTPGEPQQHIPLDKYVENTKAILAHPDVRGHEGVRIILITPPPVDERKGLAADQAGNPNNGDVIRRKAVVTRDYARAIVQLGQELDVQVLDLWSTMITRAGGAVEDPIPTGAMEMPQNEVLQSYLHDGLHLSPEGYRVLYDEFLAVVKRVWPDQDPDQLPFVLPRWDSPVWKRGSL</sequence>
<feature type="domain" description="SGNH hydrolase-type esterase" evidence="1">
    <location>
        <begin position="28"/>
        <end position="242"/>
    </location>
</feature>
<keyword evidence="3" id="KW-1185">Reference proteome</keyword>
<dbReference type="CDD" id="cd01838">
    <property type="entry name" value="Isoamyl_acetate_hydrolase_like"/>
    <property type="match status" value="1"/>
</dbReference>
<reference evidence="3" key="1">
    <citation type="journal article" date="2017" name="bioRxiv">
        <title>Conservation of a gene cluster reveals novel cercosporin biosynthetic mechanisms and extends production to the genus Colletotrichum.</title>
        <authorList>
            <person name="de Jonge R."/>
            <person name="Ebert M.K."/>
            <person name="Huitt-Roehl C.R."/>
            <person name="Pal P."/>
            <person name="Suttle J.C."/>
            <person name="Spanner R.E."/>
            <person name="Neubauer J.D."/>
            <person name="Jurick W.M.II."/>
            <person name="Stott K.A."/>
            <person name="Secor G.A."/>
            <person name="Thomma B.P.H.J."/>
            <person name="Van de Peer Y."/>
            <person name="Townsend C.A."/>
            <person name="Bolton M.D."/>
        </authorList>
    </citation>
    <scope>NUCLEOTIDE SEQUENCE [LARGE SCALE GENOMIC DNA]</scope>
    <source>
        <strain evidence="3">CBS538.71</strain>
    </source>
</reference>
<dbReference type="PANTHER" id="PTHR14209:SF19">
    <property type="entry name" value="ISOAMYL ACETATE-HYDROLYZING ESTERASE 1 HOMOLOG"/>
    <property type="match status" value="1"/>
</dbReference>
<dbReference type="SUPFAM" id="SSF52266">
    <property type="entry name" value="SGNH hydrolase"/>
    <property type="match status" value="1"/>
</dbReference>
<dbReference type="PANTHER" id="PTHR14209">
    <property type="entry name" value="ISOAMYL ACETATE-HYDROLYZING ESTERASE 1"/>
    <property type="match status" value="1"/>
</dbReference>
<dbReference type="InterPro" id="IPR036514">
    <property type="entry name" value="SGNH_hydro_sf"/>
</dbReference>
<dbReference type="EMBL" id="PNEN01001789">
    <property type="protein sequence ID" value="PPJ50276.1"/>
    <property type="molecule type" value="Genomic_DNA"/>
</dbReference>
<dbReference type="Gene3D" id="3.40.50.1110">
    <property type="entry name" value="SGNH hydrolase"/>
    <property type="match status" value="1"/>
</dbReference>
<dbReference type="AlphaFoldDB" id="A0A2S6BS42"/>
<name>A0A2S6BS42_9PEZI</name>
<proteinExistence type="predicted"/>
<organism evidence="2 3">
    <name type="scientific">Cercospora berteroae</name>
    <dbReference type="NCBI Taxonomy" id="357750"/>
    <lineage>
        <taxon>Eukaryota</taxon>
        <taxon>Fungi</taxon>
        <taxon>Dikarya</taxon>
        <taxon>Ascomycota</taxon>
        <taxon>Pezizomycotina</taxon>
        <taxon>Dothideomycetes</taxon>
        <taxon>Dothideomycetidae</taxon>
        <taxon>Mycosphaerellales</taxon>
        <taxon>Mycosphaerellaceae</taxon>
        <taxon>Cercospora</taxon>
    </lineage>
</organism>
<dbReference type="STRING" id="357750.A0A2S6BS42"/>
<evidence type="ECO:0000313" key="3">
    <source>
        <dbReference type="Proteomes" id="UP000237631"/>
    </source>
</evidence>
<gene>
    <name evidence="2" type="ORF">CBER1_04868</name>
</gene>